<evidence type="ECO:0000313" key="2">
    <source>
        <dbReference type="Proteomes" id="UP001171687"/>
    </source>
</evidence>
<proteinExistence type="predicted"/>
<accession>A0AAW7MA87</accession>
<evidence type="ECO:0000313" key="1">
    <source>
        <dbReference type="EMBL" id="MDN4532200.1"/>
    </source>
</evidence>
<comment type="caution">
    <text evidence="1">The sequence shown here is derived from an EMBL/GenBank/DDBJ whole genome shotgun (WGS) entry which is preliminary data.</text>
</comment>
<dbReference type="Proteomes" id="UP001171687">
    <property type="component" value="Unassembled WGS sequence"/>
</dbReference>
<dbReference type="Pfam" id="PF07768">
    <property type="entry name" value="PVL_ORF50"/>
    <property type="match status" value="1"/>
</dbReference>
<reference evidence="1" key="1">
    <citation type="submission" date="2023-07" db="EMBL/GenBank/DDBJ databases">
        <title>Evaluation of the beneficial properties of pineapple isolates.</title>
        <authorList>
            <person name="Adefiranye O."/>
        </authorList>
    </citation>
    <scope>NUCLEOTIDE SEQUENCE</scope>
    <source>
        <strain evidence="1">PAPLE_T1</strain>
    </source>
</reference>
<sequence length="130" mass="15751">MKQVEVSDYIQVNEIIYTLNEKQIKQMEEHQLSKELVRQRLKIGWPLNDAVQVPKGTNRETWLENQKAMKALQERLDRERRREEAKLRKKKPHLFHVPQKHQMGRYAKHLFKHNAMVKIKKDKYGRVQRG</sequence>
<protein>
    <submittedName>
        <fullName evidence="1">SA1788 family PVL leukocidin-associated protein</fullName>
    </submittedName>
</protein>
<dbReference type="AlphaFoldDB" id="A0AAW7MA87"/>
<name>A0AAW7MA87_9STAP</name>
<dbReference type="RefSeq" id="WP_272595416.1">
    <property type="nucleotide sequence ID" value="NZ_JAQPQT010000009.1"/>
</dbReference>
<dbReference type="InterPro" id="IPR011688">
    <property type="entry name" value="PVL_Orf50"/>
</dbReference>
<dbReference type="EMBL" id="JAUHQC010000005">
    <property type="protein sequence ID" value="MDN4532200.1"/>
    <property type="molecule type" value="Genomic_DNA"/>
</dbReference>
<organism evidence="1 2">
    <name type="scientific">Staphylococcus auricularis</name>
    <dbReference type="NCBI Taxonomy" id="29379"/>
    <lineage>
        <taxon>Bacteria</taxon>
        <taxon>Bacillati</taxon>
        <taxon>Bacillota</taxon>
        <taxon>Bacilli</taxon>
        <taxon>Bacillales</taxon>
        <taxon>Staphylococcaceae</taxon>
        <taxon>Staphylococcus</taxon>
    </lineage>
</organism>
<gene>
    <name evidence="1" type="ORF">QYH67_01185</name>
</gene>